<dbReference type="PANTHER" id="PTHR44591">
    <property type="entry name" value="STRESS RESPONSE REGULATOR PROTEIN 1"/>
    <property type="match status" value="1"/>
</dbReference>
<dbReference type="PANTHER" id="PTHR44591:SF3">
    <property type="entry name" value="RESPONSE REGULATORY DOMAIN-CONTAINING PROTEIN"/>
    <property type="match status" value="1"/>
</dbReference>
<proteinExistence type="predicted"/>
<dbReference type="PROSITE" id="PS50110">
    <property type="entry name" value="RESPONSE_REGULATORY"/>
    <property type="match status" value="1"/>
</dbReference>
<keyword evidence="1 2" id="KW-0597">Phosphoprotein</keyword>
<dbReference type="RefSeq" id="WP_094034083.1">
    <property type="nucleotide sequence ID" value="NZ_CP022540.1"/>
</dbReference>
<evidence type="ECO:0000313" key="4">
    <source>
        <dbReference type="EMBL" id="ASP19913.1"/>
    </source>
</evidence>
<dbReference type="AlphaFoldDB" id="A0A222E186"/>
<dbReference type="GO" id="GO:0000160">
    <property type="term" value="P:phosphorelay signal transduction system"/>
    <property type="evidence" value="ECO:0007669"/>
    <property type="project" value="InterPro"/>
</dbReference>
<dbReference type="KEGG" id="aht:ANTHELSMS3_01199"/>
<organism evidence="4 5">
    <name type="scientific">Antarctobacter heliothermus</name>
    <dbReference type="NCBI Taxonomy" id="74033"/>
    <lineage>
        <taxon>Bacteria</taxon>
        <taxon>Pseudomonadati</taxon>
        <taxon>Pseudomonadota</taxon>
        <taxon>Alphaproteobacteria</taxon>
        <taxon>Rhodobacterales</taxon>
        <taxon>Roseobacteraceae</taxon>
        <taxon>Antarctobacter</taxon>
    </lineage>
</organism>
<dbReference type="Pfam" id="PF00072">
    <property type="entry name" value="Response_reg"/>
    <property type="match status" value="1"/>
</dbReference>
<dbReference type="OrthoDB" id="7326651at2"/>
<reference evidence="4 5" key="1">
    <citation type="submission" date="2017-07" db="EMBL/GenBank/DDBJ databases">
        <title>Genome Sequence of Antarctobacter heliothermus Strain SMS3 Isolated from a culture of the Diatom Skeletonema marinoi.</title>
        <authorList>
            <person name="Topel M."/>
            <person name="Pinder M.I.M."/>
            <person name="Johansson O.N."/>
            <person name="Kourtchenko O."/>
            <person name="Godhe A."/>
            <person name="Clarke A.K."/>
        </authorList>
    </citation>
    <scope>NUCLEOTIDE SEQUENCE [LARGE SCALE GENOMIC DNA]</scope>
    <source>
        <strain evidence="4 5">SMS3</strain>
    </source>
</reference>
<protein>
    <submittedName>
        <fullName evidence="4">Transcriptional regulatory protein SrrA</fullName>
    </submittedName>
</protein>
<evidence type="ECO:0000313" key="5">
    <source>
        <dbReference type="Proteomes" id="UP000203589"/>
    </source>
</evidence>
<accession>A0A222E186</accession>
<name>A0A222E186_9RHOB</name>
<gene>
    <name evidence="4" type="primary">srrA</name>
    <name evidence="4" type="ORF">ANTHELSMS3_01199</name>
</gene>
<evidence type="ECO:0000256" key="1">
    <source>
        <dbReference type="ARBA" id="ARBA00022553"/>
    </source>
</evidence>
<dbReference type="Proteomes" id="UP000203589">
    <property type="component" value="Chromosome"/>
</dbReference>
<sequence length="330" mass="36822">MRILAVDDSPISRDLIPMIFATSGFPPVHVAESGHMALSILSNGDEQFDCLVLDIEMPEMDGIELCARIRRLPRYRDTPIIMLTARDDADTIEAAFAAGANDYIFKRSTAKDLVGRVHVAKRMLHRNDCMVLQNMDRDHGPQARSLRSGRHKFALSDSLLVEGVERLILPFSLGNYLTQLPSEALSDVRLFGVQIEDPIRHYYDNTTPDFVDILERCAGGIRATVNTERLLMAYQGNGAFYCIARNIDPGYPPELEAGINSYLETCENASALAALQSVRVCVGTPITPNARRGQRVRLSFDRVQERMDARTKIGATIQPLQSEQETAGWR</sequence>
<dbReference type="InterPro" id="IPR001789">
    <property type="entry name" value="Sig_transdc_resp-reg_receiver"/>
</dbReference>
<feature type="domain" description="Response regulatory" evidence="3">
    <location>
        <begin position="2"/>
        <end position="121"/>
    </location>
</feature>
<feature type="modified residue" description="4-aspartylphosphate" evidence="2">
    <location>
        <position position="54"/>
    </location>
</feature>
<dbReference type="CDD" id="cd17574">
    <property type="entry name" value="REC_OmpR"/>
    <property type="match status" value="1"/>
</dbReference>
<dbReference type="InterPro" id="IPR050595">
    <property type="entry name" value="Bact_response_regulator"/>
</dbReference>
<dbReference type="Gene3D" id="3.40.50.2300">
    <property type="match status" value="1"/>
</dbReference>
<evidence type="ECO:0000256" key="2">
    <source>
        <dbReference type="PROSITE-ProRule" id="PRU00169"/>
    </source>
</evidence>
<evidence type="ECO:0000259" key="3">
    <source>
        <dbReference type="PROSITE" id="PS50110"/>
    </source>
</evidence>
<dbReference type="InterPro" id="IPR011006">
    <property type="entry name" value="CheY-like_superfamily"/>
</dbReference>
<dbReference type="EMBL" id="CP022540">
    <property type="protein sequence ID" value="ASP19913.1"/>
    <property type="molecule type" value="Genomic_DNA"/>
</dbReference>
<dbReference type="SUPFAM" id="SSF52172">
    <property type="entry name" value="CheY-like"/>
    <property type="match status" value="1"/>
</dbReference>
<keyword evidence="5" id="KW-1185">Reference proteome</keyword>
<dbReference type="SMART" id="SM00448">
    <property type="entry name" value="REC"/>
    <property type="match status" value="1"/>
</dbReference>